<evidence type="ECO:0000313" key="2">
    <source>
        <dbReference type="Proteomes" id="UP000219215"/>
    </source>
</evidence>
<dbReference type="RefSeq" id="WP_097012745.1">
    <property type="nucleotide sequence ID" value="NZ_LT907975.1"/>
</dbReference>
<organism evidence="1 2">
    <name type="scientific">Pseudodesulfovibrio profundus</name>
    <dbReference type="NCBI Taxonomy" id="57320"/>
    <lineage>
        <taxon>Bacteria</taxon>
        <taxon>Pseudomonadati</taxon>
        <taxon>Thermodesulfobacteriota</taxon>
        <taxon>Desulfovibrionia</taxon>
        <taxon>Desulfovibrionales</taxon>
        <taxon>Desulfovibrionaceae</taxon>
    </lineage>
</organism>
<keyword evidence="2" id="KW-1185">Reference proteome</keyword>
<dbReference type="AlphaFoldDB" id="A0A2C8FBT0"/>
<dbReference type="EMBL" id="LT907975">
    <property type="protein sequence ID" value="SOB59951.1"/>
    <property type="molecule type" value="Genomic_DNA"/>
</dbReference>
<accession>A0A2C8FBT0</accession>
<sequence>MNTIKLARNGMLISEQGNEVARPLSALAGKISLETGYTLRSYYEMMRRYDVFQEISVFIPPFIEECAGCPQSGCVTEGMTHLAVVKRVEMVGFPGEPRFNFLCSLTGWHHEMEQELRVFHFDKLLDMPVKLGMLKHSVFGDSVNIMEFETDYNLFEFIEGIAWELGFQRFPEHCSIKG</sequence>
<dbReference type="OrthoDB" id="5457856at2"/>
<evidence type="ECO:0000313" key="1">
    <source>
        <dbReference type="EMBL" id="SOB59951.1"/>
    </source>
</evidence>
<proteinExistence type="predicted"/>
<protein>
    <submittedName>
        <fullName evidence="1">Uncharacterized protein</fullName>
    </submittedName>
</protein>
<reference evidence="2" key="1">
    <citation type="submission" date="2017-09" db="EMBL/GenBank/DDBJ databases">
        <authorList>
            <person name="Regsiter A."/>
            <person name="William W."/>
        </authorList>
    </citation>
    <scope>NUCLEOTIDE SEQUENCE [LARGE SCALE GENOMIC DNA]</scope>
    <source>
        <strain evidence="2">500-1</strain>
    </source>
</reference>
<name>A0A2C8FBT0_9BACT</name>
<gene>
    <name evidence="1" type="ORF">DPRO_3041</name>
</gene>
<dbReference type="Proteomes" id="UP000219215">
    <property type="component" value="Chromosome DPRO"/>
</dbReference>
<dbReference type="KEGG" id="pprf:DPRO_3041"/>